<dbReference type="Proteomes" id="UP000006729">
    <property type="component" value="Chromosome 8"/>
</dbReference>
<keyword evidence="1" id="KW-0472">Membrane</keyword>
<protein>
    <submittedName>
        <fullName evidence="2">Uncharacterized protein</fullName>
    </submittedName>
</protein>
<gene>
    <name evidence="2" type="ORF">POPTR_008G141200</name>
</gene>
<reference evidence="2 3" key="1">
    <citation type="journal article" date="2006" name="Science">
        <title>The genome of black cottonwood, Populus trichocarpa (Torr. &amp; Gray).</title>
        <authorList>
            <person name="Tuskan G.A."/>
            <person name="Difazio S."/>
            <person name="Jansson S."/>
            <person name="Bohlmann J."/>
            <person name="Grigoriev I."/>
            <person name="Hellsten U."/>
            <person name="Putnam N."/>
            <person name="Ralph S."/>
            <person name="Rombauts S."/>
            <person name="Salamov A."/>
            <person name="Schein J."/>
            <person name="Sterck L."/>
            <person name="Aerts A."/>
            <person name="Bhalerao R.R."/>
            <person name="Bhalerao R.P."/>
            <person name="Blaudez D."/>
            <person name="Boerjan W."/>
            <person name="Brun A."/>
            <person name="Brunner A."/>
            <person name="Busov V."/>
            <person name="Campbell M."/>
            <person name="Carlson J."/>
            <person name="Chalot M."/>
            <person name="Chapman J."/>
            <person name="Chen G.L."/>
            <person name="Cooper D."/>
            <person name="Coutinho P.M."/>
            <person name="Couturier J."/>
            <person name="Covert S."/>
            <person name="Cronk Q."/>
            <person name="Cunningham R."/>
            <person name="Davis J."/>
            <person name="Degroeve S."/>
            <person name="Dejardin A."/>
            <person name="Depamphilis C."/>
            <person name="Detter J."/>
            <person name="Dirks B."/>
            <person name="Dubchak I."/>
            <person name="Duplessis S."/>
            <person name="Ehlting J."/>
            <person name="Ellis B."/>
            <person name="Gendler K."/>
            <person name="Goodstein D."/>
            <person name="Gribskov M."/>
            <person name="Grimwood J."/>
            <person name="Groover A."/>
            <person name="Gunter L."/>
            <person name="Hamberger B."/>
            <person name="Heinze B."/>
            <person name="Helariutta Y."/>
            <person name="Henrissat B."/>
            <person name="Holligan D."/>
            <person name="Holt R."/>
            <person name="Huang W."/>
            <person name="Islam-Faridi N."/>
            <person name="Jones S."/>
            <person name="Jones-Rhoades M."/>
            <person name="Jorgensen R."/>
            <person name="Joshi C."/>
            <person name="Kangasjarvi J."/>
            <person name="Karlsson J."/>
            <person name="Kelleher C."/>
            <person name="Kirkpatrick R."/>
            <person name="Kirst M."/>
            <person name="Kohler A."/>
            <person name="Kalluri U."/>
            <person name="Larimer F."/>
            <person name="Leebens-Mack J."/>
            <person name="Leple J.C."/>
            <person name="Locascio P."/>
            <person name="Lou Y."/>
            <person name="Lucas S."/>
            <person name="Martin F."/>
            <person name="Montanini B."/>
            <person name="Napoli C."/>
            <person name="Nelson D.R."/>
            <person name="Nelson C."/>
            <person name="Nieminen K."/>
            <person name="Nilsson O."/>
            <person name="Pereda V."/>
            <person name="Peter G."/>
            <person name="Philippe R."/>
            <person name="Pilate G."/>
            <person name="Poliakov A."/>
            <person name="Razumovskaya J."/>
            <person name="Richardson P."/>
            <person name="Rinaldi C."/>
            <person name="Ritland K."/>
            <person name="Rouze P."/>
            <person name="Ryaboy D."/>
            <person name="Schmutz J."/>
            <person name="Schrader J."/>
            <person name="Segerman B."/>
            <person name="Shin H."/>
            <person name="Siddiqui A."/>
            <person name="Sterky F."/>
            <person name="Terry A."/>
            <person name="Tsai C.J."/>
            <person name="Uberbacher E."/>
            <person name="Unneberg P."/>
            <person name="Vahala J."/>
            <person name="Wall K."/>
            <person name="Wessler S."/>
            <person name="Yang G."/>
            <person name="Yin T."/>
            <person name="Douglas C."/>
            <person name="Marra M."/>
            <person name="Sandberg G."/>
            <person name="Van de Peer Y."/>
            <person name="Rokhsar D."/>
        </authorList>
    </citation>
    <scope>NUCLEOTIDE SEQUENCE [LARGE SCALE GENOMIC DNA]</scope>
    <source>
        <strain evidence="3">cv. Nisqually</strain>
    </source>
</reference>
<accession>A0A2K1ZH09</accession>
<proteinExistence type="predicted"/>
<organism evidence="2 3">
    <name type="scientific">Populus trichocarpa</name>
    <name type="common">Western balsam poplar</name>
    <name type="synonym">Populus balsamifera subsp. trichocarpa</name>
    <dbReference type="NCBI Taxonomy" id="3694"/>
    <lineage>
        <taxon>Eukaryota</taxon>
        <taxon>Viridiplantae</taxon>
        <taxon>Streptophyta</taxon>
        <taxon>Embryophyta</taxon>
        <taxon>Tracheophyta</taxon>
        <taxon>Spermatophyta</taxon>
        <taxon>Magnoliopsida</taxon>
        <taxon>eudicotyledons</taxon>
        <taxon>Gunneridae</taxon>
        <taxon>Pentapetalae</taxon>
        <taxon>rosids</taxon>
        <taxon>fabids</taxon>
        <taxon>Malpighiales</taxon>
        <taxon>Salicaceae</taxon>
        <taxon>Saliceae</taxon>
        <taxon>Populus</taxon>
    </lineage>
</organism>
<evidence type="ECO:0000313" key="2">
    <source>
        <dbReference type="EMBL" id="PNT24571.1"/>
    </source>
</evidence>
<keyword evidence="1" id="KW-1133">Transmembrane helix</keyword>
<name>A0A2K1ZH09_POPTR</name>
<sequence>MEMGQKKPKCSICLDLWMGFDPNCLVIVGSDLINPFIYLSMFHLFFFIDYRELLRSTDSVSLVDLLYFFVNSANLFLRLGFSEM</sequence>
<feature type="transmembrane region" description="Helical" evidence="1">
    <location>
        <begin position="25"/>
        <end position="48"/>
    </location>
</feature>
<keyword evidence="3" id="KW-1185">Reference proteome</keyword>
<dbReference type="EMBL" id="CM009297">
    <property type="protein sequence ID" value="PNT24571.1"/>
    <property type="molecule type" value="Genomic_DNA"/>
</dbReference>
<keyword evidence="1" id="KW-0812">Transmembrane</keyword>
<dbReference type="AlphaFoldDB" id="A0A2K1ZH09"/>
<feature type="transmembrane region" description="Helical" evidence="1">
    <location>
        <begin position="60"/>
        <end position="81"/>
    </location>
</feature>
<dbReference type="InParanoid" id="A0A2K1ZH09"/>
<evidence type="ECO:0000256" key="1">
    <source>
        <dbReference type="SAM" id="Phobius"/>
    </source>
</evidence>
<evidence type="ECO:0000313" key="3">
    <source>
        <dbReference type="Proteomes" id="UP000006729"/>
    </source>
</evidence>